<comment type="caution">
    <text evidence="5">The sequence shown here is derived from an EMBL/GenBank/DDBJ whole genome shotgun (WGS) entry which is preliminary data.</text>
</comment>
<dbReference type="AlphaFoldDB" id="A0A4Q4TFW4"/>
<reference evidence="5 6" key="1">
    <citation type="submission" date="2018-06" db="EMBL/GenBank/DDBJ databases">
        <title>Complete Genomes of Monosporascus.</title>
        <authorList>
            <person name="Robinson A.J."/>
            <person name="Natvig D.O."/>
        </authorList>
    </citation>
    <scope>NUCLEOTIDE SEQUENCE [LARGE SCALE GENOMIC DNA]</scope>
    <source>
        <strain evidence="5 6">CBS 110550</strain>
    </source>
</reference>
<proteinExistence type="predicted"/>
<evidence type="ECO:0000256" key="1">
    <source>
        <dbReference type="ARBA" id="ARBA00022603"/>
    </source>
</evidence>
<dbReference type="PANTHER" id="PTHR43712:SF1">
    <property type="entry name" value="HYPOTHETICAL O-METHYLTRANSFERASE (EUROFUNG)-RELATED"/>
    <property type="match status" value="1"/>
</dbReference>
<dbReference type="InterPro" id="IPR001077">
    <property type="entry name" value="COMT_C"/>
</dbReference>
<evidence type="ECO:0000256" key="3">
    <source>
        <dbReference type="ARBA" id="ARBA00022691"/>
    </source>
</evidence>
<dbReference type="GO" id="GO:0008171">
    <property type="term" value="F:O-methyltransferase activity"/>
    <property type="evidence" value="ECO:0007669"/>
    <property type="project" value="InterPro"/>
</dbReference>
<dbReference type="Proteomes" id="UP000293360">
    <property type="component" value="Unassembled WGS sequence"/>
</dbReference>
<evidence type="ECO:0000256" key="2">
    <source>
        <dbReference type="ARBA" id="ARBA00022679"/>
    </source>
</evidence>
<dbReference type="OrthoDB" id="3340390at2759"/>
<dbReference type="PANTHER" id="PTHR43712">
    <property type="entry name" value="PUTATIVE (AFU_ORTHOLOGUE AFUA_4G14580)-RELATED"/>
    <property type="match status" value="1"/>
</dbReference>
<feature type="domain" description="O-methyltransferase C-terminal" evidence="4">
    <location>
        <begin position="77"/>
        <end position="223"/>
    </location>
</feature>
<keyword evidence="6" id="KW-1185">Reference proteome</keyword>
<evidence type="ECO:0000313" key="5">
    <source>
        <dbReference type="EMBL" id="RYP04173.1"/>
    </source>
</evidence>
<dbReference type="Pfam" id="PF00891">
    <property type="entry name" value="Methyltransf_2"/>
    <property type="match status" value="1"/>
</dbReference>
<sequence>MSPFFKETGYRPPEDPRKGLFQYAFQTDKEAFESWHLTPDVMNNFNVCMTGIRGSRPSWVEWWPVEAKVFQGAEEADGNVLLVDIAGGRGHDVQAFKNKFPNQKGRLVLEDLPVVIDDIKQLDEDIERVKYDFFTPQPIVGARVYFFHFIMHDWSDKVCLKILAHTTAAMTKGYSKLLLNEFILPDQGCPLFLSGFDLQMMTMHAAQERTESQWETLLSKAGLKANKFWVPESGGEGIVEAELI</sequence>
<evidence type="ECO:0000259" key="4">
    <source>
        <dbReference type="Pfam" id="PF00891"/>
    </source>
</evidence>
<accession>A0A4Q4TFW4</accession>
<keyword evidence="3" id="KW-0949">S-adenosyl-L-methionine</keyword>
<dbReference type="GO" id="GO:0032259">
    <property type="term" value="P:methylation"/>
    <property type="evidence" value="ECO:0007669"/>
    <property type="project" value="UniProtKB-KW"/>
</dbReference>
<keyword evidence="1" id="KW-0489">Methyltransferase</keyword>
<protein>
    <recommendedName>
        <fullName evidence="4">O-methyltransferase C-terminal domain-containing protein</fullName>
    </recommendedName>
</protein>
<dbReference type="InterPro" id="IPR016461">
    <property type="entry name" value="COMT-like"/>
</dbReference>
<dbReference type="PROSITE" id="PS51683">
    <property type="entry name" value="SAM_OMT_II"/>
    <property type="match status" value="1"/>
</dbReference>
<dbReference type="InterPro" id="IPR029063">
    <property type="entry name" value="SAM-dependent_MTases_sf"/>
</dbReference>
<evidence type="ECO:0000313" key="6">
    <source>
        <dbReference type="Proteomes" id="UP000293360"/>
    </source>
</evidence>
<name>A0A4Q4TFW4_9PEZI</name>
<keyword evidence="2" id="KW-0808">Transferase</keyword>
<gene>
    <name evidence="5" type="ORF">DL764_004624</name>
</gene>
<organism evidence="5 6">
    <name type="scientific">Monosporascus ibericus</name>
    <dbReference type="NCBI Taxonomy" id="155417"/>
    <lineage>
        <taxon>Eukaryota</taxon>
        <taxon>Fungi</taxon>
        <taxon>Dikarya</taxon>
        <taxon>Ascomycota</taxon>
        <taxon>Pezizomycotina</taxon>
        <taxon>Sordariomycetes</taxon>
        <taxon>Xylariomycetidae</taxon>
        <taxon>Xylariales</taxon>
        <taxon>Xylariales incertae sedis</taxon>
        <taxon>Monosporascus</taxon>
    </lineage>
</organism>
<dbReference type="Gene3D" id="3.40.50.150">
    <property type="entry name" value="Vaccinia Virus protein VP39"/>
    <property type="match status" value="1"/>
</dbReference>
<dbReference type="EMBL" id="QJNU01000223">
    <property type="protein sequence ID" value="RYP04173.1"/>
    <property type="molecule type" value="Genomic_DNA"/>
</dbReference>
<dbReference type="SUPFAM" id="SSF53335">
    <property type="entry name" value="S-adenosyl-L-methionine-dependent methyltransferases"/>
    <property type="match status" value="1"/>
</dbReference>